<dbReference type="SMART" id="SM00717">
    <property type="entry name" value="SANT"/>
    <property type="match status" value="1"/>
</dbReference>
<feature type="compositionally biased region" description="Basic and acidic residues" evidence="1">
    <location>
        <begin position="493"/>
        <end position="505"/>
    </location>
</feature>
<evidence type="ECO:0000256" key="1">
    <source>
        <dbReference type="SAM" id="MobiDB-lite"/>
    </source>
</evidence>
<dbReference type="GeneID" id="9043890"/>
<feature type="region of interest" description="Disordered" evidence="1">
    <location>
        <begin position="493"/>
        <end position="516"/>
    </location>
</feature>
<gene>
    <name evidence="3" type="ORF">Pmar_PMAR006706</name>
</gene>
<dbReference type="InParanoid" id="C5LRD0"/>
<reference evidence="3 4" key="1">
    <citation type="submission" date="2008-07" db="EMBL/GenBank/DDBJ databases">
        <authorList>
            <person name="El-Sayed N."/>
            <person name="Caler E."/>
            <person name="Inman J."/>
            <person name="Amedeo P."/>
            <person name="Hass B."/>
            <person name="Wortman J."/>
        </authorList>
    </citation>
    <scope>NUCLEOTIDE SEQUENCE [LARGE SCALE GENOMIC DNA]</scope>
    <source>
        <strain evidence="4">ATCC 50983 / TXsc</strain>
    </source>
</reference>
<feature type="region of interest" description="Disordered" evidence="1">
    <location>
        <begin position="542"/>
        <end position="594"/>
    </location>
</feature>
<dbReference type="InterPro" id="IPR055141">
    <property type="entry name" value="TADA2A_B-like_dom"/>
</dbReference>
<dbReference type="Pfam" id="PF22941">
    <property type="entry name" value="TADA2A-like_3rd"/>
    <property type="match status" value="1"/>
</dbReference>
<dbReference type="PROSITE" id="PS50090">
    <property type="entry name" value="MYB_LIKE"/>
    <property type="match status" value="1"/>
</dbReference>
<dbReference type="GO" id="GO:0006357">
    <property type="term" value="P:regulation of transcription by RNA polymerase II"/>
    <property type="evidence" value="ECO:0007669"/>
    <property type="project" value="TreeGrafter"/>
</dbReference>
<proteinExistence type="predicted"/>
<feature type="region of interest" description="Disordered" evidence="1">
    <location>
        <begin position="242"/>
        <end position="301"/>
    </location>
</feature>
<dbReference type="GO" id="GO:0005634">
    <property type="term" value="C:nucleus"/>
    <property type="evidence" value="ECO:0007669"/>
    <property type="project" value="TreeGrafter"/>
</dbReference>
<dbReference type="AlphaFoldDB" id="C5LRD0"/>
<evidence type="ECO:0000313" key="3">
    <source>
        <dbReference type="EMBL" id="EER00715.1"/>
    </source>
</evidence>
<dbReference type="CDD" id="cd00167">
    <property type="entry name" value="SANT"/>
    <property type="match status" value="1"/>
</dbReference>
<dbReference type="GO" id="GO:0006338">
    <property type="term" value="P:chromatin remodeling"/>
    <property type="evidence" value="ECO:0007669"/>
    <property type="project" value="TreeGrafter"/>
</dbReference>
<dbReference type="GO" id="GO:0003682">
    <property type="term" value="F:chromatin binding"/>
    <property type="evidence" value="ECO:0007669"/>
    <property type="project" value="TreeGrafter"/>
</dbReference>
<evidence type="ECO:0000259" key="2">
    <source>
        <dbReference type="PROSITE" id="PS50090"/>
    </source>
</evidence>
<dbReference type="SUPFAM" id="SSF46689">
    <property type="entry name" value="Homeodomain-like"/>
    <property type="match status" value="1"/>
</dbReference>
<accession>C5LRD0</accession>
<name>C5LRD0_PERM5</name>
<dbReference type="EMBL" id="GG684719">
    <property type="protein sequence ID" value="EER00715.1"/>
    <property type="molecule type" value="Genomic_DNA"/>
</dbReference>
<feature type="domain" description="Myb-like" evidence="2">
    <location>
        <begin position="50"/>
        <end position="109"/>
    </location>
</feature>
<dbReference type="Proteomes" id="UP000007800">
    <property type="component" value="Unassembled WGS sequence"/>
</dbReference>
<dbReference type="GO" id="GO:0003713">
    <property type="term" value="F:transcription coactivator activity"/>
    <property type="evidence" value="ECO:0007669"/>
    <property type="project" value="TreeGrafter"/>
</dbReference>
<dbReference type="Gene3D" id="1.10.10.60">
    <property type="entry name" value="Homeodomain-like"/>
    <property type="match status" value="1"/>
</dbReference>
<dbReference type="OrthoDB" id="270417at2759"/>
<evidence type="ECO:0000313" key="4">
    <source>
        <dbReference type="Proteomes" id="UP000007800"/>
    </source>
</evidence>
<dbReference type="Pfam" id="PF00249">
    <property type="entry name" value="Myb_DNA-binding"/>
    <property type="match status" value="1"/>
</dbReference>
<dbReference type="PANTHER" id="PTHR12374">
    <property type="entry name" value="TRANSCRIPTIONAL ADAPTOR 2 ADA2 -RELATED"/>
    <property type="match status" value="1"/>
</dbReference>
<organism evidence="4">
    <name type="scientific">Perkinsus marinus (strain ATCC 50983 / TXsc)</name>
    <dbReference type="NCBI Taxonomy" id="423536"/>
    <lineage>
        <taxon>Eukaryota</taxon>
        <taxon>Sar</taxon>
        <taxon>Alveolata</taxon>
        <taxon>Perkinsozoa</taxon>
        <taxon>Perkinsea</taxon>
        <taxon>Perkinsida</taxon>
        <taxon>Perkinsidae</taxon>
        <taxon>Perkinsus</taxon>
    </lineage>
</organism>
<dbReference type="PANTHER" id="PTHR12374:SF20">
    <property type="entry name" value="TRANSCRIPTIONAL ADAPTER 2-ALPHA"/>
    <property type="match status" value="1"/>
</dbReference>
<dbReference type="InterPro" id="IPR001005">
    <property type="entry name" value="SANT/Myb"/>
</dbReference>
<protein>
    <recommendedName>
        <fullName evidence="2">Myb-like domain-containing protein</fullName>
    </recommendedName>
</protein>
<dbReference type="InterPro" id="IPR009057">
    <property type="entry name" value="Homeodomain-like_sf"/>
</dbReference>
<dbReference type="RefSeq" id="XP_002767997.1">
    <property type="nucleotide sequence ID" value="XM_002767951.1"/>
</dbReference>
<sequence>MGREEPRRSSGTTCSNCGVSLLKDEGHIRCSDKDYCGTCFATSDTTQVDPSSDESSPWTVVDTLALLDAVAKVGVGSWDDVLARMRQAGADSEKEITPAQCRSRFMQLFIPGYTPRRGDFEVDYDDCAELLLADMEFNPSDRPEDTKIKADVLLAYNARLSLREEMKRYVVARQMVLQQPPCSASTGGGGVPAPPPVNAHTRAGQILSRLLRPVERFFDSKDDCEEFKQVLRQCEASVGTYESYGDPVDDSDDQHDVEHSGKGGMQERASVSGGDEAGRDDLKDREMTEETPMLNQKSGSEVSIHSMGSREEEPSAIRPFTPTVNGTWHSHFIQRTVTIKEKPLTLKELKSLVKTARLPSMRTSTKPTSYTFNSWAPLAIGGGLSYSLEVPSSPYTMDGGGAEEVSKIQKLCGLKKLRDIRTHYISVCKVRLSGMPRAFIDSESGLPTIRMEARSLIRPLRTDITIEFVYDRSEEAYGAFVAHALMLEEEYRNTRSVEKKGKKSVETTTPADSHVLQSRAEGYKALTDPCMLAVFQEALPGEGTVQQSSPPSPGSPPADDGDGRGESPNAVIDDSASGPAVRYSLAPGSSRASISEAEENAVVETPLVNYTRLPPLNLQTIGYDFFTRQGVPVKWMTGVDVSPRACIPFESESGEKMMFTPISAGIGGESINGRMMMYMVQYGATERSCRGLVEDYDVDDENEQTIIVREDKKILTELTKVVGTKKGGERKDIVMIPRVVPFYYPLKARQRRRSAVM</sequence>
<keyword evidence="4" id="KW-1185">Reference proteome</keyword>
<feature type="compositionally biased region" description="Basic and acidic residues" evidence="1">
    <location>
        <begin position="276"/>
        <end position="288"/>
    </location>
</feature>